<protein>
    <recommendedName>
        <fullName evidence="2">Thioesterase domain-containing protein</fullName>
    </recommendedName>
</protein>
<evidence type="ECO:0000313" key="3">
    <source>
        <dbReference type="EMBL" id="KAE9404965.1"/>
    </source>
</evidence>
<keyword evidence="1" id="KW-1133">Transmembrane helix</keyword>
<dbReference type="Proteomes" id="UP000799118">
    <property type="component" value="Unassembled WGS sequence"/>
</dbReference>
<feature type="domain" description="Thioesterase" evidence="2">
    <location>
        <begin position="9"/>
        <end position="58"/>
    </location>
</feature>
<organism evidence="3 4">
    <name type="scientific">Gymnopus androsaceus JB14</name>
    <dbReference type="NCBI Taxonomy" id="1447944"/>
    <lineage>
        <taxon>Eukaryota</taxon>
        <taxon>Fungi</taxon>
        <taxon>Dikarya</taxon>
        <taxon>Basidiomycota</taxon>
        <taxon>Agaricomycotina</taxon>
        <taxon>Agaricomycetes</taxon>
        <taxon>Agaricomycetidae</taxon>
        <taxon>Agaricales</taxon>
        <taxon>Marasmiineae</taxon>
        <taxon>Omphalotaceae</taxon>
        <taxon>Gymnopus</taxon>
    </lineage>
</organism>
<dbReference type="Pfam" id="PF00975">
    <property type="entry name" value="Thioesterase"/>
    <property type="match status" value="1"/>
</dbReference>
<dbReference type="SUPFAM" id="SSF53474">
    <property type="entry name" value="alpha/beta-Hydrolases"/>
    <property type="match status" value="1"/>
</dbReference>
<dbReference type="InterPro" id="IPR029058">
    <property type="entry name" value="AB_hydrolase_fold"/>
</dbReference>
<gene>
    <name evidence="3" type="ORF">BT96DRAFT_988803</name>
</gene>
<evidence type="ECO:0000259" key="2">
    <source>
        <dbReference type="Pfam" id="PF00975"/>
    </source>
</evidence>
<reference evidence="3" key="1">
    <citation type="journal article" date="2019" name="Environ. Microbiol.">
        <title>Fungal ecological strategies reflected in gene transcription - a case study of two litter decomposers.</title>
        <authorList>
            <person name="Barbi F."/>
            <person name="Kohler A."/>
            <person name="Barry K."/>
            <person name="Baskaran P."/>
            <person name="Daum C."/>
            <person name="Fauchery L."/>
            <person name="Ihrmark K."/>
            <person name="Kuo A."/>
            <person name="LaButti K."/>
            <person name="Lipzen A."/>
            <person name="Morin E."/>
            <person name="Grigoriev I.V."/>
            <person name="Henrissat B."/>
            <person name="Lindahl B."/>
            <person name="Martin F."/>
        </authorList>
    </citation>
    <scope>NUCLEOTIDE SEQUENCE</scope>
    <source>
        <strain evidence="3">JB14</strain>
    </source>
</reference>
<keyword evidence="1" id="KW-0812">Transmembrane</keyword>
<evidence type="ECO:0000313" key="4">
    <source>
        <dbReference type="Proteomes" id="UP000799118"/>
    </source>
</evidence>
<dbReference type="AlphaFoldDB" id="A0A6A4I8D0"/>
<dbReference type="InterPro" id="IPR001031">
    <property type="entry name" value="Thioesterase"/>
</dbReference>
<evidence type="ECO:0000256" key="1">
    <source>
        <dbReference type="SAM" id="Phobius"/>
    </source>
</evidence>
<keyword evidence="1" id="KW-0472">Membrane</keyword>
<name>A0A6A4I8D0_9AGAR</name>
<proteinExistence type="predicted"/>
<dbReference type="Gene3D" id="3.40.50.1820">
    <property type="entry name" value="alpha/beta hydrolase"/>
    <property type="match status" value="1"/>
</dbReference>
<feature type="transmembrane region" description="Helical" evidence="1">
    <location>
        <begin position="20"/>
        <end position="37"/>
    </location>
</feature>
<keyword evidence="4" id="KW-1185">Reference proteome</keyword>
<accession>A0A6A4I8D0</accession>
<sequence>MAVLLSVYISSLTTGPLLLGGWSFGGVVAYEVALQLIKRSGIKIKGIVLVDAPNPVERVPLSGAIIQNIARCNHKTNYAAEGIVDVPPWLADRSDPKTAIAGWADLTSCPMKVGYPWRPLPSLHALG</sequence>
<dbReference type="OrthoDB" id="329835at2759"/>
<dbReference type="EMBL" id="ML769412">
    <property type="protein sequence ID" value="KAE9404965.1"/>
    <property type="molecule type" value="Genomic_DNA"/>
</dbReference>